<gene>
    <name evidence="2" type="ORF">SRAA_0136</name>
</gene>
<dbReference type="Gene3D" id="3.40.50.2000">
    <property type="entry name" value="Glycogen Phosphorylase B"/>
    <property type="match status" value="2"/>
</dbReference>
<dbReference type="GO" id="GO:0016757">
    <property type="term" value="F:glycosyltransferase activity"/>
    <property type="evidence" value="ECO:0007669"/>
    <property type="project" value="InterPro"/>
</dbReference>
<dbReference type="KEGG" id="cbaa:SRAA_0136"/>
<reference evidence="2 3" key="1">
    <citation type="journal article" date="2014" name="Nat. Commun.">
        <title>Physiological and genomic features of highly alkaliphilic hydrogen-utilizing Betaproteobacteria from a continental serpentinizing site.</title>
        <authorList>
            <person name="Suzuki S."/>
            <person name="Kuenen J.G."/>
            <person name="Schipper K."/>
            <person name="van der Velde S."/>
            <person name="Ishii S."/>
            <person name="Wu A."/>
            <person name="Sorokin D.Y."/>
            <person name="Tenney A."/>
            <person name="Meng X.Y."/>
            <person name="Morrill P.L."/>
            <person name="Kamagata Y."/>
            <person name="Muyzer G."/>
            <person name="Nealson K.H."/>
        </authorList>
    </citation>
    <scope>NUCLEOTIDE SEQUENCE [LARGE SCALE GENOMIC DNA]</scope>
    <source>
        <strain evidence="2 3">A1</strain>
    </source>
</reference>
<feature type="domain" description="Glycosyl transferase family 1" evidence="1">
    <location>
        <begin position="219"/>
        <end position="318"/>
    </location>
</feature>
<evidence type="ECO:0000259" key="1">
    <source>
        <dbReference type="Pfam" id="PF00534"/>
    </source>
</evidence>
<name>A0A060NH40_9BURK</name>
<dbReference type="Proteomes" id="UP000067461">
    <property type="component" value="Chromosome"/>
</dbReference>
<accession>A0A060NH40</accession>
<dbReference type="HOGENOM" id="CLU_648742_0_0_4"/>
<dbReference type="EMBL" id="AP014568">
    <property type="protein sequence ID" value="BAO79990.1"/>
    <property type="molecule type" value="Genomic_DNA"/>
</dbReference>
<sequence length="440" mass="50907">MQLFHGKVNKKLLSRLINNKNQTNMIFIANVLEMNGGSTFLLRVCEEYKKQNKPVAVLVLRNKFDVDILQKLKKLANVYFLHEFLIENAVFFRAHLTIWGLIHWAKLFKTFSPFGYSLHVMGMFGLIFACRMLNKNEKIKISVGIYHQNEFLFKKTNHFFLNKALECFAKLDPKQIVFYNEATKINYAHHFSRDYAESKILPIGIQVPAEIFPYKSNSMEIVSLGNLVNFKTYNEHTIKTLPHLLKKFPLIKYKIYGTGEMKHYLVNLVRKLNLDNSVEFCGAVEYSRFQETLKNSALFVGSGTSLIEAASFGIPAVVGIESIDEPLTYGFISDIEGLSYNENVDYLKKVSYISLFEKFFGDKKIREELSARCKKKSEEFCICKTIAGFDELNLQLNKLNLASKLSRYDLTKMLISFIVVAFNHLFFKEKSFASRRNQSF</sequence>
<evidence type="ECO:0000313" key="2">
    <source>
        <dbReference type="EMBL" id="BAO79990.1"/>
    </source>
</evidence>
<dbReference type="AlphaFoldDB" id="A0A060NH40"/>
<keyword evidence="3" id="KW-1185">Reference proteome</keyword>
<dbReference type="InterPro" id="IPR001296">
    <property type="entry name" value="Glyco_trans_1"/>
</dbReference>
<dbReference type="PANTHER" id="PTHR12526">
    <property type="entry name" value="GLYCOSYLTRANSFERASE"/>
    <property type="match status" value="1"/>
</dbReference>
<organism evidence="2 3">
    <name type="scientific">Serpentinimonas raichei</name>
    <dbReference type="NCBI Taxonomy" id="1458425"/>
    <lineage>
        <taxon>Bacteria</taxon>
        <taxon>Pseudomonadati</taxon>
        <taxon>Pseudomonadota</taxon>
        <taxon>Betaproteobacteria</taxon>
        <taxon>Burkholderiales</taxon>
        <taxon>Comamonadaceae</taxon>
        <taxon>Serpentinimonas</taxon>
    </lineage>
</organism>
<proteinExistence type="predicted"/>
<keyword evidence="2" id="KW-0808">Transferase</keyword>
<dbReference type="Pfam" id="PF00534">
    <property type="entry name" value="Glycos_transf_1"/>
    <property type="match status" value="1"/>
</dbReference>
<evidence type="ECO:0000313" key="3">
    <source>
        <dbReference type="Proteomes" id="UP000067461"/>
    </source>
</evidence>
<dbReference type="SUPFAM" id="SSF53756">
    <property type="entry name" value="UDP-Glycosyltransferase/glycogen phosphorylase"/>
    <property type="match status" value="1"/>
</dbReference>
<dbReference type="STRING" id="1458425.SRAA_0136"/>
<protein>
    <submittedName>
        <fullName evidence="2">Glycosyltransferase</fullName>
    </submittedName>
</protein>